<keyword evidence="3" id="KW-1185">Reference proteome</keyword>
<evidence type="ECO:0000259" key="1">
    <source>
        <dbReference type="PROSITE" id="PS50104"/>
    </source>
</evidence>
<protein>
    <submittedName>
        <fullName evidence="2">Toll/interleukin-1 receptor domain-containing protein</fullName>
    </submittedName>
</protein>
<comment type="caution">
    <text evidence="2">The sequence shown here is derived from an EMBL/GenBank/DDBJ whole genome shotgun (WGS) entry which is preliminary data.</text>
</comment>
<feature type="domain" description="TIR" evidence="1">
    <location>
        <begin position="1"/>
        <end position="125"/>
    </location>
</feature>
<dbReference type="SUPFAM" id="SSF52200">
    <property type="entry name" value="Toll/Interleukin receptor TIR domain"/>
    <property type="match status" value="1"/>
</dbReference>
<name>A0A9X3MP52_9ACTN</name>
<sequence length="230" mass="25144">MEPDFFISYTGADKSWAEWIAWQLEGSGYTVVLQAWDFTPGRDWVHEMQTAVASARRTIAVLSEDYFRSVHGEAEWRAAYASDPTGEQGILVPVRVAPCDPPGLLKTRIFVDLVGLDEDAARAALAAGLAERRAKPTLEPAFPGRASPAFPPAPASATHSTLKPAEVDAATAHLRKLLGVHERNVRILEEQEARFAGAAPVHLLGQLEDERHAAAELRRRLEIGELHGGR</sequence>
<dbReference type="Proteomes" id="UP001149140">
    <property type="component" value="Unassembled WGS sequence"/>
</dbReference>
<reference evidence="2" key="1">
    <citation type="submission" date="2022-10" db="EMBL/GenBank/DDBJ databases">
        <title>The WGS of Solirubrobacter ginsenosidimutans DSM 21036.</title>
        <authorList>
            <person name="Jiang Z."/>
        </authorList>
    </citation>
    <scope>NUCLEOTIDE SEQUENCE</scope>
    <source>
        <strain evidence="2">DSM 21036</strain>
    </source>
</reference>
<gene>
    <name evidence="2" type="ORF">OM076_03205</name>
</gene>
<dbReference type="Gene3D" id="3.40.50.10140">
    <property type="entry name" value="Toll/interleukin-1 receptor homology (TIR) domain"/>
    <property type="match status" value="1"/>
</dbReference>
<dbReference type="EMBL" id="JAPDOD010000002">
    <property type="protein sequence ID" value="MDA0159262.1"/>
    <property type="molecule type" value="Genomic_DNA"/>
</dbReference>
<dbReference type="RefSeq" id="WP_270037938.1">
    <property type="nucleotide sequence ID" value="NZ_JAPDOD010000002.1"/>
</dbReference>
<dbReference type="InterPro" id="IPR035897">
    <property type="entry name" value="Toll_tir_struct_dom_sf"/>
</dbReference>
<evidence type="ECO:0000313" key="3">
    <source>
        <dbReference type="Proteomes" id="UP001149140"/>
    </source>
</evidence>
<dbReference type="GO" id="GO:0007165">
    <property type="term" value="P:signal transduction"/>
    <property type="evidence" value="ECO:0007669"/>
    <property type="project" value="InterPro"/>
</dbReference>
<dbReference type="PROSITE" id="PS50104">
    <property type="entry name" value="TIR"/>
    <property type="match status" value="1"/>
</dbReference>
<dbReference type="InterPro" id="IPR000157">
    <property type="entry name" value="TIR_dom"/>
</dbReference>
<accession>A0A9X3MP52</accession>
<dbReference type="SMART" id="SM00255">
    <property type="entry name" value="TIR"/>
    <property type="match status" value="1"/>
</dbReference>
<organism evidence="2 3">
    <name type="scientific">Solirubrobacter ginsenosidimutans</name>
    <dbReference type="NCBI Taxonomy" id="490573"/>
    <lineage>
        <taxon>Bacteria</taxon>
        <taxon>Bacillati</taxon>
        <taxon>Actinomycetota</taxon>
        <taxon>Thermoleophilia</taxon>
        <taxon>Solirubrobacterales</taxon>
        <taxon>Solirubrobacteraceae</taxon>
        <taxon>Solirubrobacter</taxon>
    </lineage>
</organism>
<dbReference type="Pfam" id="PF13676">
    <property type="entry name" value="TIR_2"/>
    <property type="match status" value="1"/>
</dbReference>
<proteinExistence type="predicted"/>
<keyword evidence="2" id="KW-0675">Receptor</keyword>
<evidence type="ECO:0000313" key="2">
    <source>
        <dbReference type="EMBL" id="MDA0159262.1"/>
    </source>
</evidence>
<dbReference type="AlphaFoldDB" id="A0A9X3MP52"/>